<dbReference type="KEGG" id="lcf:108900125"/>
<dbReference type="InterPro" id="IPR011333">
    <property type="entry name" value="SKP1/BTB/POZ_sf"/>
</dbReference>
<dbReference type="OrthoDB" id="1925334at2759"/>
<evidence type="ECO:0000313" key="3">
    <source>
        <dbReference type="Ensembl" id="ENSLCAP00010025397.1"/>
    </source>
</evidence>
<feature type="compositionally biased region" description="Polar residues" evidence="1">
    <location>
        <begin position="954"/>
        <end position="964"/>
    </location>
</feature>
<protein>
    <submittedName>
        <fullName evidence="5">Uncharacterized protein LOC108900125 isoform X1</fullName>
    </submittedName>
</protein>
<feature type="compositionally biased region" description="Low complexity" evidence="1">
    <location>
        <begin position="1157"/>
        <end position="1168"/>
    </location>
</feature>
<dbReference type="GeneTree" id="ENSGT00940000171111"/>
<feature type="compositionally biased region" description="Polar residues" evidence="1">
    <location>
        <begin position="435"/>
        <end position="463"/>
    </location>
</feature>
<feature type="compositionally biased region" description="Basic and acidic residues" evidence="1">
    <location>
        <begin position="317"/>
        <end position="339"/>
    </location>
</feature>
<feature type="domain" description="BTB" evidence="2">
    <location>
        <begin position="27"/>
        <end position="96"/>
    </location>
</feature>
<reference evidence="5" key="2">
    <citation type="submission" date="2025-04" db="UniProtKB">
        <authorList>
            <consortium name="RefSeq"/>
        </authorList>
    </citation>
    <scope>IDENTIFICATION</scope>
    <source>
        <tissue evidence="5">Brain</tissue>
    </source>
</reference>
<organism evidence="3 4">
    <name type="scientific">Lates calcarifer</name>
    <name type="common">Barramundi</name>
    <name type="synonym">Holocentrus calcarifer</name>
    <dbReference type="NCBI Taxonomy" id="8187"/>
    <lineage>
        <taxon>Eukaryota</taxon>
        <taxon>Metazoa</taxon>
        <taxon>Chordata</taxon>
        <taxon>Craniata</taxon>
        <taxon>Vertebrata</taxon>
        <taxon>Euteleostomi</taxon>
        <taxon>Actinopterygii</taxon>
        <taxon>Neopterygii</taxon>
        <taxon>Teleostei</taxon>
        <taxon>Neoteleostei</taxon>
        <taxon>Acanthomorphata</taxon>
        <taxon>Carangaria</taxon>
        <taxon>Carangaria incertae sedis</taxon>
        <taxon>Centropomidae</taxon>
        <taxon>Lates</taxon>
    </lineage>
</organism>
<feature type="region of interest" description="Disordered" evidence="1">
    <location>
        <begin position="145"/>
        <end position="174"/>
    </location>
</feature>
<feature type="compositionally biased region" description="Basic and acidic residues" evidence="1">
    <location>
        <begin position="1112"/>
        <end position="1124"/>
    </location>
</feature>
<feature type="compositionally biased region" description="Basic and acidic residues" evidence="1">
    <location>
        <begin position="812"/>
        <end position="823"/>
    </location>
</feature>
<dbReference type="Pfam" id="PF00651">
    <property type="entry name" value="BTB"/>
    <property type="match status" value="1"/>
</dbReference>
<accession>A0A4W6DJI7</accession>
<dbReference type="InterPro" id="IPR042915">
    <property type="entry name" value="BTBD18"/>
</dbReference>
<proteinExistence type="predicted"/>
<feature type="compositionally biased region" description="Polar residues" evidence="1">
    <location>
        <begin position="1128"/>
        <end position="1142"/>
    </location>
</feature>
<dbReference type="InterPro" id="IPR000210">
    <property type="entry name" value="BTB/POZ_dom"/>
</dbReference>
<dbReference type="Gene3D" id="3.30.710.10">
    <property type="entry name" value="Potassium Channel Kv1.1, Chain A"/>
    <property type="match status" value="1"/>
</dbReference>
<gene>
    <name evidence="3 5" type="primary">LOC108900125</name>
</gene>
<dbReference type="GeneID" id="108900125"/>
<sequence length="1308" mass="144876">MQRYWWPGYEMQLLAELQRQQNNAQFCDTLLQTEGISVPTHSCILAALSPYLSQKLSASPSPPSGQKHRLQLQPVKAQTLLKLVGLLYSGQLEVKGSVEHDDVLAVARQFGIADLVEGQKDEGMNVAELQEKRRSLGRFRENGRQAEESRWRDENRKMQDAQVQAEMVGRRDTDSPIEKRSCISIGTQTVKAGEKSVGSFIILSGQATPLSPESELKAQSLDFSVMLQPQSLTLDKQFCSTSCPGIYSMDKGAPSDGESPLNQSSGCVINPTSTPALFGETLTFPISLIDDSESPSREEGSGHQQSSESGDSLQALAEERTELENGKRNGMTADDRGDTEQPSQADIDEMPGEESTKSTVRHVGTKNMAKMKEMQQMMETTQISIRVKLRRRTKGEVWEVVSMRDADETLSVLASLRQPNPIQKPEWHILQPVTNSLTSPLHPNTSSDSQPPSSDCFTPNQNDGLEAAPVLQHQDSVEESDEQIERLLEDIMMGINILPNLERDFKKSHHLQLSHDGVLNISQDPVTQNDAGHNQMHAAVSAAGCVFNQDLGSQTCNSSADTGIHCCFTVQNQSSCSSLSSVLPDAAVIQQRQECSPHYYSSVRSMWQSDEMSHQNMPLSKSQECPHLDAPTTRSVIPSAFFSSGQKLHYPALWDLSSQDSQHNLEFLPLKNGSETQSMHTTVLSIPCMDDLRLPQCLSPLEPCTSATKHQPVPNNPMNLGNKVQQQPSLHGRPWLTENPGSLKFPLSAITCKENKSMSLPQDTNYNCLSKHRQEHLELNRQNEGILAESCTVKEVEERETLSSVQPNAAELKSDPRKMKEDNTAGNTMAPKRRTKRTSHPQDAASSLLAYKHVKIGDGTKSQINLSVCQVSLSSNNVLAKERGMATSSMNILSKPNQQSLVTESLREKPRISVANTAQTRIRTRGFLKKTEKSPSDTSPEDSLVAKPGAYRAQTANKQGVTNQKRGRPPKTKLKDPIPPNNNPALPEKMGSNEESQQKMDRNLPKEDLEKGDKTKQKCKKRRLNRSTEEGVIPPKKTISIESTDKPDAGINDIIPDVRKLGASKWPQMVTLKEFQKLIKRQHSKTRKLKESQETNGTVKDAESEGMVNRDSTYKESAKDKEMDIDITQPQDRVGSEQSPVISVTVDKNHNQVFSESTDGTDSSTKKTSFLCGGNQPVFSFDDLEEVVAKLAAEREQPLMNLYEGTACDVINNEGLSHSDTHLPQLNKPWHHNLYTQTPERTGPPLPGAGGIVSGCDQEEEEEVEVDVLLYSPVKVPQTREREDGLINTEITLDEDEEEDVNEIDVTG</sequence>
<evidence type="ECO:0000256" key="1">
    <source>
        <dbReference type="SAM" id="MobiDB-lite"/>
    </source>
</evidence>
<dbReference type="RefSeq" id="XP_050926802.1">
    <property type="nucleotide sequence ID" value="XM_051070845.1"/>
</dbReference>
<evidence type="ECO:0000259" key="2">
    <source>
        <dbReference type="PROSITE" id="PS50097"/>
    </source>
</evidence>
<dbReference type="Ensembl" id="ENSLCAT00010025946.1">
    <property type="protein sequence ID" value="ENSLCAP00010025397.1"/>
    <property type="gene ID" value="ENSLCAG00010011883.1"/>
</dbReference>
<dbReference type="PANTHER" id="PTHR47639">
    <property type="entry name" value="BTB/POZ DOMAIN-CONTAINING PROTEIN 18"/>
    <property type="match status" value="1"/>
</dbReference>
<keyword evidence="4" id="KW-1185">Reference proteome</keyword>
<dbReference type="Proteomes" id="UP000314980">
    <property type="component" value="Unassembled WGS sequence"/>
</dbReference>
<reference evidence="4" key="1">
    <citation type="submission" date="2015-09" db="EMBL/GenBank/DDBJ databases">
        <authorList>
            <person name="Sai Rama Sridatta P."/>
        </authorList>
    </citation>
    <scope>NUCLEOTIDE SEQUENCE [LARGE SCALE GENOMIC DNA]</scope>
</reference>
<evidence type="ECO:0000313" key="5">
    <source>
        <dbReference type="RefSeq" id="XP_050926802.1"/>
    </source>
</evidence>
<dbReference type="PANTHER" id="PTHR47639:SF1">
    <property type="entry name" value="BTB_POZ DOMAIN-CONTAINING PROTEIN 18"/>
    <property type="match status" value="1"/>
</dbReference>
<dbReference type="InParanoid" id="A0A4W6DJI7"/>
<reference evidence="3" key="3">
    <citation type="submission" date="2025-05" db="UniProtKB">
        <authorList>
            <consortium name="Ensembl"/>
        </authorList>
    </citation>
    <scope>IDENTIFICATION</scope>
</reference>
<feature type="compositionally biased region" description="Basic and acidic residues" evidence="1">
    <location>
        <begin position="996"/>
        <end position="1016"/>
    </location>
</feature>
<feature type="compositionally biased region" description="Basic and acidic residues" evidence="1">
    <location>
        <begin position="145"/>
        <end position="159"/>
    </location>
</feature>
<dbReference type="Proteomes" id="UP000694890">
    <property type="component" value="Linkage group LG5"/>
</dbReference>
<dbReference type="SMART" id="SM00225">
    <property type="entry name" value="BTB"/>
    <property type="match status" value="1"/>
</dbReference>
<feature type="region of interest" description="Disordered" evidence="1">
    <location>
        <begin position="435"/>
        <end position="464"/>
    </location>
</feature>
<name>A0A4W6DJI7_LATCA</name>
<feature type="compositionally biased region" description="Low complexity" evidence="1">
    <location>
        <begin position="302"/>
        <end position="312"/>
    </location>
</feature>
<dbReference type="GO" id="GO:0032968">
    <property type="term" value="P:positive regulation of transcription elongation by RNA polymerase II"/>
    <property type="evidence" value="ECO:0007669"/>
    <property type="project" value="InterPro"/>
</dbReference>
<feature type="region of interest" description="Disordered" evidence="1">
    <location>
        <begin position="797"/>
        <end position="844"/>
    </location>
</feature>
<feature type="region of interest" description="Disordered" evidence="1">
    <location>
        <begin position="915"/>
        <end position="1052"/>
    </location>
</feature>
<dbReference type="PROSITE" id="PS50097">
    <property type="entry name" value="BTB"/>
    <property type="match status" value="1"/>
</dbReference>
<dbReference type="SUPFAM" id="SSF54695">
    <property type="entry name" value="POZ domain"/>
    <property type="match status" value="1"/>
</dbReference>
<feature type="region of interest" description="Disordered" evidence="1">
    <location>
        <begin position="1081"/>
        <end position="1168"/>
    </location>
</feature>
<feature type="region of interest" description="Disordered" evidence="1">
    <location>
        <begin position="290"/>
        <end position="360"/>
    </location>
</feature>
<evidence type="ECO:0000313" key="4">
    <source>
        <dbReference type="Proteomes" id="UP000314980"/>
    </source>
</evidence>